<dbReference type="InterPro" id="IPR010987">
    <property type="entry name" value="Glutathione-S-Trfase_C-like"/>
</dbReference>
<evidence type="ECO:0000259" key="2">
    <source>
        <dbReference type="PROSITE" id="PS50404"/>
    </source>
</evidence>
<proteinExistence type="predicted"/>
<protein>
    <submittedName>
        <fullName evidence="4">Glutathione S-transferase</fullName>
    </submittedName>
</protein>
<evidence type="ECO:0000313" key="5">
    <source>
        <dbReference type="Proteomes" id="UP000618591"/>
    </source>
</evidence>
<organism evidence="4 5">
    <name type="scientific">Sphingomonas psychrolutea</name>
    <dbReference type="NCBI Taxonomy" id="1259676"/>
    <lineage>
        <taxon>Bacteria</taxon>
        <taxon>Pseudomonadati</taxon>
        <taxon>Pseudomonadota</taxon>
        <taxon>Alphaproteobacteria</taxon>
        <taxon>Sphingomonadales</taxon>
        <taxon>Sphingomonadaceae</taxon>
        <taxon>Sphingomonas</taxon>
    </lineage>
</organism>
<sequence length="223" mass="25644">MWQLHQFALCPFSRKVRLLLGEKGVGCELVREYPWEQRDEFLDMNPAGQVPVMTDAARSLRLMDSMAICEYLEETVDKNAMISGTAVNRAEIRRLVAWFDTQFFADIVAPLLHERMEKRIVTKAPPDSNKLRAAMKAAVRHLEYTDFLLDRHNWMAGATMSLADLAAAAQISVADYLGGIDWKHHEQTAKWYRGFKSRPSFRPLLSERMEGIVPPKHYDDVDF</sequence>
<evidence type="ECO:0000313" key="4">
    <source>
        <dbReference type="EMBL" id="GGA53931.1"/>
    </source>
</evidence>
<dbReference type="SUPFAM" id="SSF52833">
    <property type="entry name" value="Thioredoxin-like"/>
    <property type="match status" value="1"/>
</dbReference>
<dbReference type="SFLD" id="SFLDS00019">
    <property type="entry name" value="Glutathione_Transferase_(cytos"/>
    <property type="match status" value="1"/>
</dbReference>
<evidence type="ECO:0000259" key="3">
    <source>
        <dbReference type="PROSITE" id="PS50405"/>
    </source>
</evidence>
<feature type="domain" description="GST C-terminal" evidence="3">
    <location>
        <begin position="85"/>
        <end position="223"/>
    </location>
</feature>
<comment type="caution">
    <text evidence="4">The sequence shown here is derived from an EMBL/GenBank/DDBJ whole genome shotgun (WGS) entry which is preliminary data.</text>
</comment>
<accession>A0ABQ1GZX1</accession>
<dbReference type="InterPro" id="IPR004045">
    <property type="entry name" value="Glutathione_S-Trfase_N"/>
</dbReference>
<reference evidence="5" key="1">
    <citation type="journal article" date="2019" name="Int. J. Syst. Evol. Microbiol.">
        <title>The Global Catalogue of Microorganisms (GCM) 10K type strain sequencing project: providing services to taxonomists for standard genome sequencing and annotation.</title>
        <authorList>
            <consortium name="The Broad Institute Genomics Platform"/>
            <consortium name="The Broad Institute Genome Sequencing Center for Infectious Disease"/>
            <person name="Wu L."/>
            <person name="Ma J."/>
        </authorList>
    </citation>
    <scope>NUCLEOTIDE SEQUENCE [LARGE SCALE GENOMIC DNA]</scope>
    <source>
        <strain evidence="5">CGMCC 1.10106</strain>
    </source>
</reference>
<dbReference type="CDD" id="cd00299">
    <property type="entry name" value="GST_C_family"/>
    <property type="match status" value="1"/>
</dbReference>
<keyword evidence="5" id="KW-1185">Reference proteome</keyword>
<dbReference type="Gene3D" id="3.40.30.10">
    <property type="entry name" value="Glutaredoxin"/>
    <property type="match status" value="1"/>
</dbReference>
<dbReference type="EMBL" id="BMDW01000016">
    <property type="protein sequence ID" value="GGA53931.1"/>
    <property type="molecule type" value="Genomic_DNA"/>
</dbReference>
<dbReference type="RefSeq" id="WP_188448056.1">
    <property type="nucleotide sequence ID" value="NZ_BMDW01000016.1"/>
</dbReference>
<name>A0ABQ1GZX1_9SPHN</name>
<dbReference type="CDD" id="cd00570">
    <property type="entry name" value="GST_N_family"/>
    <property type="match status" value="1"/>
</dbReference>
<dbReference type="Gene3D" id="1.20.1050.10">
    <property type="match status" value="1"/>
</dbReference>
<dbReference type="Proteomes" id="UP000618591">
    <property type="component" value="Unassembled WGS sequence"/>
</dbReference>
<gene>
    <name evidence="4" type="ORF">GCM10011395_25390</name>
</gene>
<dbReference type="Pfam" id="PF13409">
    <property type="entry name" value="GST_N_2"/>
    <property type="match status" value="1"/>
</dbReference>
<evidence type="ECO:0000256" key="1">
    <source>
        <dbReference type="ARBA" id="ARBA00011738"/>
    </source>
</evidence>
<dbReference type="PROSITE" id="PS50405">
    <property type="entry name" value="GST_CTER"/>
    <property type="match status" value="1"/>
</dbReference>
<dbReference type="SFLD" id="SFLDG00358">
    <property type="entry name" value="Main_(cytGST)"/>
    <property type="match status" value="1"/>
</dbReference>
<dbReference type="SUPFAM" id="SSF47616">
    <property type="entry name" value="GST C-terminal domain-like"/>
    <property type="match status" value="1"/>
</dbReference>
<feature type="domain" description="GST N-terminal" evidence="2">
    <location>
        <begin position="1"/>
        <end position="80"/>
    </location>
</feature>
<dbReference type="InterPro" id="IPR036249">
    <property type="entry name" value="Thioredoxin-like_sf"/>
</dbReference>
<dbReference type="PANTHER" id="PTHR43969">
    <property type="entry name" value="GLUTATHIONE S TRANSFERASE D10, ISOFORM A-RELATED"/>
    <property type="match status" value="1"/>
</dbReference>
<comment type="subunit">
    <text evidence="1">Homodimer.</text>
</comment>
<dbReference type="PROSITE" id="PS50404">
    <property type="entry name" value="GST_NTER"/>
    <property type="match status" value="1"/>
</dbReference>
<dbReference type="InterPro" id="IPR040079">
    <property type="entry name" value="Glutathione_S-Trfase"/>
</dbReference>
<dbReference type="InterPro" id="IPR036282">
    <property type="entry name" value="Glutathione-S-Trfase_C_sf"/>
</dbReference>
<dbReference type="PANTHER" id="PTHR43969:SF9">
    <property type="entry name" value="GLUTATHIONE S TRANSFERASE D10, ISOFORM A-RELATED"/>
    <property type="match status" value="1"/>
</dbReference>